<feature type="transmembrane region" description="Helical" evidence="8">
    <location>
        <begin position="6"/>
        <end position="33"/>
    </location>
</feature>
<evidence type="ECO:0000313" key="9">
    <source>
        <dbReference type="EMBL" id="KAK8869915.1"/>
    </source>
</evidence>
<feature type="transmembrane region" description="Helical" evidence="8">
    <location>
        <begin position="267"/>
        <end position="287"/>
    </location>
</feature>
<protein>
    <recommendedName>
        <fullName evidence="11">Iron ion transporter</fullName>
    </recommendedName>
</protein>
<evidence type="ECO:0000256" key="6">
    <source>
        <dbReference type="ARBA" id="ARBA00023136"/>
    </source>
</evidence>
<comment type="caution">
    <text evidence="9">The sequence shown here is derived from an EMBL/GenBank/DDBJ whole genome shotgun (WGS) entry which is preliminary data.</text>
</comment>
<keyword evidence="3" id="KW-0406">Ion transport</keyword>
<keyword evidence="3" id="KW-0410">Iron transport</keyword>
<feature type="transmembrane region" description="Helical" evidence="8">
    <location>
        <begin position="133"/>
        <end position="156"/>
    </location>
</feature>
<evidence type="ECO:0000256" key="2">
    <source>
        <dbReference type="ARBA" id="ARBA00008333"/>
    </source>
</evidence>
<accession>A0AAW0Z6U5</accession>
<keyword evidence="3" id="KW-0813">Transport</keyword>
<keyword evidence="5 8" id="KW-1133">Transmembrane helix</keyword>
<feature type="transmembrane region" description="Helical" evidence="8">
    <location>
        <begin position="299"/>
        <end position="319"/>
    </location>
</feature>
<dbReference type="RefSeq" id="XP_066806161.1">
    <property type="nucleotide sequence ID" value="XM_066943619.1"/>
</dbReference>
<feature type="region of interest" description="Disordered" evidence="7">
    <location>
        <begin position="41"/>
        <end position="85"/>
    </location>
</feature>
<evidence type="ECO:0000256" key="7">
    <source>
        <dbReference type="SAM" id="MobiDB-lite"/>
    </source>
</evidence>
<feature type="transmembrane region" description="Helical" evidence="8">
    <location>
        <begin position="382"/>
        <end position="402"/>
    </location>
</feature>
<dbReference type="InterPro" id="IPR004923">
    <property type="entry name" value="FTR1/Fip1/EfeU"/>
</dbReference>
<dbReference type="GeneID" id="92177743"/>
<evidence type="ECO:0000256" key="8">
    <source>
        <dbReference type="SAM" id="Phobius"/>
    </source>
</evidence>
<dbReference type="Proteomes" id="UP001388673">
    <property type="component" value="Unassembled WGS sequence"/>
</dbReference>
<dbReference type="PANTHER" id="PTHR31632">
    <property type="entry name" value="IRON TRANSPORTER FTH1"/>
    <property type="match status" value="1"/>
</dbReference>
<reference evidence="9 10" key="1">
    <citation type="journal article" date="2024" name="bioRxiv">
        <title>Comparative genomics of Cryptococcus and Kwoniella reveals pathogenesis evolution and contrasting karyotype dynamics via intercentromeric recombination or chromosome fusion.</title>
        <authorList>
            <person name="Coelho M.A."/>
            <person name="David-Palma M."/>
            <person name="Shea T."/>
            <person name="Bowers K."/>
            <person name="McGinley-Smith S."/>
            <person name="Mohammad A.W."/>
            <person name="Gnirke A."/>
            <person name="Yurkov A.M."/>
            <person name="Nowrousian M."/>
            <person name="Sun S."/>
            <person name="Cuomo C.A."/>
            <person name="Heitman J."/>
        </authorList>
    </citation>
    <scope>NUCLEOTIDE SEQUENCE [LARGE SCALE GENOMIC DNA]</scope>
    <source>
        <strain evidence="9 10">CBS 13917</strain>
    </source>
</reference>
<evidence type="ECO:0008006" key="11">
    <source>
        <dbReference type="Google" id="ProtNLM"/>
    </source>
</evidence>
<proteinExistence type="inferred from homology"/>
<dbReference type="Pfam" id="PF03239">
    <property type="entry name" value="FTR1"/>
    <property type="match status" value="1"/>
</dbReference>
<keyword evidence="4 8" id="KW-0812">Transmembrane</keyword>
<evidence type="ECO:0000256" key="1">
    <source>
        <dbReference type="ARBA" id="ARBA00004141"/>
    </source>
</evidence>
<dbReference type="GO" id="GO:0033573">
    <property type="term" value="C:high-affinity iron permease complex"/>
    <property type="evidence" value="ECO:0007669"/>
    <property type="project" value="InterPro"/>
</dbReference>
<dbReference type="PANTHER" id="PTHR31632:SF2">
    <property type="entry name" value="PLASMA MEMBRANE IRON PERMEASE"/>
    <property type="match status" value="1"/>
</dbReference>
<keyword evidence="3" id="KW-0408">Iron</keyword>
<feature type="transmembrane region" description="Helical" evidence="8">
    <location>
        <begin position="235"/>
        <end position="261"/>
    </location>
</feature>
<gene>
    <name evidence="9" type="ORF">IAR55_000483</name>
</gene>
<evidence type="ECO:0000256" key="4">
    <source>
        <dbReference type="ARBA" id="ARBA00022692"/>
    </source>
</evidence>
<sequence length="447" mass="48622">MAFTDYFSPVAFFILLREALEAGIIIAVLLGFVTQIIPSPERRQSHSLSHSRPRRSGDSSRSSTELLSSPGRETYGTSPRANSPIIIRDEGNREDGALLSPSAGLVNGGSGESGLKLGAKDRDSVISKMKLQIWSGAVLGGTVAMAIGAIFLYVFYTYTHDLWQDAENLWEGGFCLLASILILVMSLAFLRLPHAQTKWRLKLLSAYENHPDNQSSTKSKHSHSDRLRRPNQASAILFGLPFITVLREGLEGVVFLGGIGLSEKGTAVGIGGIAGLIGGGLCAYLLFSSTSPLSLRKFTIISSLLLFFIGAGLASRAAYSLERQYFISHVGTAAAESGNGPGSYRVKGNIWHLTWWDPEPGSGDNLAQLAQAIVGWNNTGTVWTVTTYIAFWTVITFTLIYMKWNEGRIDVLGYKSRKGRDREIARRGRGTADDEEVLLDDRSDAGE</sequence>
<comment type="subcellular location">
    <subcellularLocation>
        <location evidence="1">Membrane</location>
        <topology evidence="1">Multi-pass membrane protein</topology>
    </subcellularLocation>
</comment>
<dbReference type="AlphaFoldDB" id="A0AAW0Z6U5"/>
<evidence type="ECO:0000256" key="5">
    <source>
        <dbReference type="ARBA" id="ARBA00022989"/>
    </source>
</evidence>
<feature type="transmembrane region" description="Helical" evidence="8">
    <location>
        <begin position="168"/>
        <end position="190"/>
    </location>
</feature>
<organism evidence="9 10">
    <name type="scientific">Kwoniella newhampshirensis</name>
    <dbReference type="NCBI Taxonomy" id="1651941"/>
    <lineage>
        <taxon>Eukaryota</taxon>
        <taxon>Fungi</taxon>
        <taxon>Dikarya</taxon>
        <taxon>Basidiomycota</taxon>
        <taxon>Agaricomycotina</taxon>
        <taxon>Tremellomycetes</taxon>
        <taxon>Tremellales</taxon>
        <taxon>Cryptococcaceae</taxon>
        <taxon>Kwoniella</taxon>
    </lineage>
</organism>
<dbReference type="GO" id="GO:0015093">
    <property type="term" value="F:ferrous iron transmembrane transporter activity"/>
    <property type="evidence" value="ECO:0007669"/>
    <property type="project" value="TreeGrafter"/>
</dbReference>
<evidence type="ECO:0000256" key="3">
    <source>
        <dbReference type="ARBA" id="ARBA00022496"/>
    </source>
</evidence>
<dbReference type="KEGG" id="kne:92177743"/>
<keyword evidence="10" id="KW-1185">Reference proteome</keyword>
<evidence type="ECO:0000313" key="10">
    <source>
        <dbReference type="Proteomes" id="UP001388673"/>
    </source>
</evidence>
<keyword evidence="6 8" id="KW-0472">Membrane</keyword>
<comment type="similarity">
    <text evidence="2">Belongs to the oxidase-dependent Fe transporter (OFeT) (TC 9.A.10.1) family.</text>
</comment>
<feature type="compositionally biased region" description="Low complexity" evidence="7">
    <location>
        <begin position="59"/>
        <end position="69"/>
    </location>
</feature>
<name>A0AAW0Z6U5_9TREE</name>
<dbReference type="EMBL" id="JBCAWK010000001">
    <property type="protein sequence ID" value="KAK8869915.1"/>
    <property type="molecule type" value="Genomic_DNA"/>
</dbReference>